<dbReference type="AlphaFoldDB" id="L9YIY5"/>
<keyword evidence="1" id="KW-1133">Transmembrane helix</keyword>
<dbReference type="EMBL" id="AOIE01000086">
    <property type="protein sequence ID" value="ELY72903.1"/>
    <property type="molecule type" value="Genomic_DNA"/>
</dbReference>
<accession>L9YIY5</accession>
<keyword evidence="1" id="KW-0472">Membrane</keyword>
<comment type="caution">
    <text evidence="2">The sequence shown here is derived from an EMBL/GenBank/DDBJ whole genome shotgun (WGS) entry which is preliminary data.</text>
</comment>
<organism evidence="2 3">
    <name type="scientific">Natrinema pellirubrum (strain DSM 15624 / CIP 106293 / JCM 10476 / NCIMB 786 / 157)</name>
    <dbReference type="NCBI Taxonomy" id="797303"/>
    <lineage>
        <taxon>Archaea</taxon>
        <taxon>Methanobacteriati</taxon>
        <taxon>Methanobacteriota</taxon>
        <taxon>Stenosarchaea group</taxon>
        <taxon>Halobacteria</taxon>
        <taxon>Halobacteriales</taxon>
        <taxon>Natrialbaceae</taxon>
        <taxon>Natrinema</taxon>
    </lineage>
</organism>
<feature type="transmembrane region" description="Helical" evidence="1">
    <location>
        <begin position="66"/>
        <end position="83"/>
    </location>
</feature>
<evidence type="ECO:0000313" key="3">
    <source>
        <dbReference type="Proteomes" id="UP000011593"/>
    </source>
</evidence>
<sequence>MIDRQERNVRRDGILFLLGVAGIVLVEVVVPSDGVRSVWGAIHGFLLGCSLGIMISGIFRVRSKQALYSTLALGVGLMLGSVIDIF</sequence>
<dbReference type="Proteomes" id="UP000011593">
    <property type="component" value="Unassembled WGS sequence"/>
</dbReference>
<name>L9YIY5_NATP1</name>
<keyword evidence="1" id="KW-0812">Transmembrane</keyword>
<keyword evidence="3" id="KW-1185">Reference proteome</keyword>
<evidence type="ECO:0000313" key="2">
    <source>
        <dbReference type="EMBL" id="ELY72903.1"/>
    </source>
</evidence>
<reference evidence="2 3" key="1">
    <citation type="journal article" date="2014" name="PLoS Genet.">
        <title>Phylogenetically driven sequencing of extremely halophilic archaea reveals strategies for static and dynamic osmo-response.</title>
        <authorList>
            <person name="Becker E.A."/>
            <person name="Seitzer P.M."/>
            <person name="Tritt A."/>
            <person name="Larsen D."/>
            <person name="Krusor M."/>
            <person name="Yao A.I."/>
            <person name="Wu D."/>
            <person name="Madern D."/>
            <person name="Eisen J.A."/>
            <person name="Darling A.E."/>
            <person name="Facciotti M.T."/>
        </authorList>
    </citation>
    <scope>NUCLEOTIDE SEQUENCE [LARGE SCALE GENOMIC DNA]</scope>
    <source>
        <strain evidence="2 3">DSM 15624</strain>
    </source>
</reference>
<feature type="transmembrane region" description="Helical" evidence="1">
    <location>
        <begin position="38"/>
        <end position="59"/>
    </location>
</feature>
<protein>
    <submittedName>
        <fullName evidence="2">Uncharacterized protein</fullName>
    </submittedName>
</protein>
<gene>
    <name evidence="2" type="ORF">C488_14522</name>
</gene>
<proteinExistence type="predicted"/>
<feature type="transmembrane region" description="Helical" evidence="1">
    <location>
        <begin position="12"/>
        <end position="32"/>
    </location>
</feature>
<evidence type="ECO:0000256" key="1">
    <source>
        <dbReference type="SAM" id="Phobius"/>
    </source>
</evidence>